<name>A0A1F7UQX9_9BACT</name>
<dbReference type="NCBIfam" id="TIGR00472">
    <property type="entry name" value="pheT_bact"/>
    <property type="match status" value="1"/>
</dbReference>
<dbReference type="EC" id="6.1.1.20" evidence="15"/>
<evidence type="ECO:0000256" key="4">
    <source>
        <dbReference type="ARBA" id="ARBA00022490"/>
    </source>
</evidence>
<dbReference type="Gene3D" id="3.30.70.380">
    <property type="entry name" value="Ferrodoxin-fold anticodon-binding domain"/>
    <property type="match status" value="1"/>
</dbReference>
<evidence type="ECO:0000256" key="13">
    <source>
        <dbReference type="ARBA" id="ARBA00023146"/>
    </source>
</evidence>
<dbReference type="Pfam" id="PF03484">
    <property type="entry name" value="B5"/>
    <property type="match status" value="1"/>
</dbReference>
<dbReference type="EMBL" id="MGEJ01000014">
    <property type="protein sequence ID" value="OGL80134.1"/>
    <property type="molecule type" value="Genomic_DNA"/>
</dbReference>
<sequence>MNLMVSYNWLREYLPGLKASPEEVAQKLSLHAFSVERWWRTDEGLENIVIGKIVKIEKHPNADKLRVVMVEVGDVPLFATKKGNVPIVCGGTNLFEGQLVAVALPGAKVRWHGEGEQVEMKITEIRGVKSEGMICAANEIGLEALTLHPLPRGEGEGGGKREILDLTWTKAKPGTPLAKALGLDDTVMEIEITTNRPDAMGMIGLAREVGAILGVKFQIPSTKFQTNPKSQIQKSLEVKVEVPKLCPRYMAVVMEGVKVGPSPWWLKRRLIASGVRPINNIVDITNYVLLEWGQPCHAFDAAKLQHTNNTRNGDEQTRTEIVVRMGKKGEKILALDGNTYDLDENILVIADANPSSSAKQHYGAGRPVAIAGIMGGEETGVHADTMRIVYEIANFDPVTVRRGEHQLGLSSDSSARFNKGLPTQLPEFAAARLAELTKQVAGGEVVQVVDRKPSLGLRPSSPLGRGQGEGNKVKVSPQDISRMIGVEIPATQMKKYLTGLGFKVAGSANKWSVTFPYWREIEAGGLADIAEEVARMYGYHNLPSVLPAGAPPDEPPNIQFAQERMIKEILRGAGLTELYTYSFISADEILRAGLKVENAVALQNPLSSEITHMRPWLGISMLLSIKKNEEAGKMLKFFELSSEYHPRMGELPEERQKLIVSCAGREERDGQHFFGLKGIAEHLAYVLGLSDFSFEKIAKSEKTPWASRYHPGRVLLCKAGRDILGVVGELHPSLLKAYGIEQRVAFLEWEAKVLLPLIGSGRVYRAPLSYPPVKRDIAFVAPKTVEYATLVAAIQQIDPLLHKVELFDLYEGKGVPEGSRSVAFHLSYVSPERTLTAQEAERVHEKLVKMLKDKFGAKIRN</sequence>
<dbReference type="SUPFAM" id="SSF54991">
    <property type="entry name" value="Anticodon-binding domain of PheRS"/>
    <property type="match status" value="1"/>
</dbReference>
<dbReference type="PANTHER" id="PTHR10947">
    <property type="entry name" value="PHENYLALANYL-TRNA SYNTHETASE BETA CHAIN AND LEUCINE-RICH REPEAT-CONTAINING PROTEIN 47"/>
    <property type="match status" value="1"/>
</dbReference>
<dbReference type="InterPro" id="IPR005146">
    <property type="entry name" value="B3/B4_tRNA-bd"/>
</dbReference>
<organism evidence="20 21">
    <name type="scientific">Candidatus Uhrbacteria bacterium RIFCSPLOWO2_01_FULL_47_24</name>
    <dbReference type="NCBI Taxonomy" id="1802401"/>
    <lineage>
        <taxon>Bacteria</taxon>
        <taxon>Candidatus Uhriibacteriota</taxon>
    </lineage>
</organism>
<dbReference type="PROSITE" id="PS51483">
    <property type="entry name" value="B5"/>
    <property type="match status" value="1"/>
</dbReference>
<evidence type="ECO:0000256" key="11">
    <source>
        <dbReference type="ARBA" id="ARBA00022884"/>
    </source>
</evidence>
<dbReference type="Gene3D" id="3.30.930.10">
    <property type="entry name" value="Bira Bifunctional Protein, Domain 2"/>
    <property type="match status" value="1"/>
</dbReference>
<evidence type="ECO:0000256" key="7">
    <source>
        <dbReference type="ARBA" id="ARBA00022723"/>
    </source>
</evidence>
<dbReference type="Gene3D" id="3.30.56.10">
    <property type="match status" value="2"/>
</dbReference>
<dbReference type="PROSITE" id="PS50886">
    <property type="entry name" value="TRBD"/>
    <property type="match status" value="1"/>
</dbReference>
<dbReference type="Gene3D" id="3.50.40.10">
    <property type="entry name" value="Phenylalanyl-trna Synthetase, Chain B, domain 3"/>
    <property type="match status" value="1"/>
</dbReference>
<comment type="caution">
    <text evidence="15">Lacks conserved residue(s) required for the propagation of feature annotation.</text>
</comment>
<evidence type="ECO:0000256" key="1">
    <source>
        <dbReference type="ARBA" id="ARBA00004496"/>
    </source>
</evidence>
<feature type="domain" description="B5" evidence="19">
    <location>
        <begin position="468"/>
        <end position="544"/>
    </location>
</feature>
<evidence type="ECO:0000256" key="12">
    <source>
        <dbReference type="ARBA" id="ARBA00022917"/>
    </source>
</evidence>
<evidence type="ECO:0000313" key="20">
    <source>
        <dbReference type="EMBL" id="OGL80134.1"/>
    </source>
</evidence>
<feature type="binding site" evidence="15">
    <location>
        <position position="528"/>
    </location>
    <ligand>
        <name>Mg(2+)</name>
        <dbReference type="ChEBI" id="CHEBI:18420"/>
        <note>shared with alpha subunit</note>
    </ligand>
</feature>
<dbReference type="InterPro" id="IPR005147">
    <property type="entry name" value="tRNA_synthase_B5-dom"/>
</dbReference>
<evidence type="ECO:0000256" key="2">
    <source>
        <dbReference type="ARBA" id="ARBA00008653"/>
    </source>
</evidence>
<dbReference type="GO" id="GO:0006432">
    <property type="term" value="P:phenylalanyl-tRNA aminoacylation"/>
    <property type="evidence" value="ECO:0007669"/>
    <property type="project" value="UniProtKB-UniRule"/>
</dbReference>
<keyword evidence="11 16" id="KW-0694">RNA-binding</keyword>
<evidence type="ECO:0000256" key="10">
    <source>
        <dbReference type="ARBA" id="ARBA00022842"/>
    </source>
</evidence>
<dbReference type="InterPro" id="IPR033714">
    <property type="entry name" value="tRNA_bind_bactPheRS"/>
</dbReference>
<dbReference type="GO" id="GO:0000049">
    <property type="term" value="F:tRNA binding"/>
    <property type="evidence" value="ECO:0007669"/>
    <property type="project" value="UniProtKB-UniRule"/>
</dbReference>
<proteinExistence type="inferred from homology"/>
<dbReference type="Pfam" id="PF03147">
    <property type="entry name" value="FDX-ACB"/>
    <property type="match status" value="1"/>
</dbReference>
<dbReference type="Pfam" id="PF17759">
    <property type="entry name" value="tRNA_synthFbeta"/>
    <property type="match status" value="1"/>
</dbReference>
<evidence type="ECO:0000256" key="3">
    <source>
        <dbReference type="ARBA" id="ARBA00011209"/>
    </source>
</evidence>
<dbReference type="GO" id="GO:0000287">
    <property type="term" value="F:magnesium ion binding"/>
    <property type="evidence" value="ECO:0007669"/>
    <property type="project" value="UniProtKB-UniRule"/>
</dbReference>
<dbReference type="SUPFAM" id="SSF55681">
    <property type="entry name" value="Class II aaRS and biotin synthetases"/>
    <property type="match status" value="1"/>
</dbReference>
<keyword evidence="10 15" id="KW-0460">Magnesium</keyword>
<gene>
    <name evidence="15" type="primary">pheT</name>
    <name evidence="20" type="ORF">A3B21_02035</name>
</gene>
<evidence type="ECO:0000256" key="14">
    <source>
        <dbReference type="ARBA" id="ARBA00049255"/>
    </source>
</evidence>
<feature type="domain" description="TRNA-binding" evidence="17">
    <location>
        <begin position="42"/>
        <end position="162"/>
    </location>
</feature>
<dbReference type="SMART" id="SM00873">
    <property type="entry name" value="B3_4"/>
    <property type="match status" value="1"/>
</dbReference>
<dbReference type="Pfam" id="PF03483">
    <property type="entry name" value="B3_4"/>
    <property type="match status" value="1"/>
</dbReference>
<dbReference type="InterPro" id="IPR002547">
    <property type="entry name" value="tRNA-bd_dom"/>
</dbReference>
<feature type="domain" description="FDX-ACB" evidence="18">
    <location>
        <begin position="768"/>
        <end position="860"/>
    </location>
</feature>
<comment type="cofactor">
    <cofactor evidence="15">
        <name>Mg(2+)</name>
        <dbReference type="ChEBI" id="CHEBI:18420"/>
    </cofactor>
    <text evidence="15">Binds 2 magnesium ions per tetramer.</text>
</comment>
<dbReference type="Pfam" id="PF01588">
    <property type="entry name" value="tRNA_bind"/>
    <property type="match status" value="1"/>
</dbReference>
<dbReference type="GO" id="GO:0005524">
    <property type="term" value="F:ATP binding"/>
    <property type="evidence" value="ECO:0007669"/>
    <property type="project" value="UniProtKB-UniRule"/>
</dbReference>
<dbReference type="PANTHER" id="PTHR10947:SF0">
    <property type="entry name" value="PHENYLALANINE--TRNA LIGASE BETA SUBUNIT"/>
    <property type="match status" value="1"/>
</dbReference>
<dbReference type="FunFam" id="3.30.70.380:FF:000001">
    <property type="entry name" value="Phenylalanine--tRNA ligase beta subunit"/>
    <property type="match status" value="1"/>
</dbReference>
<dbReference type="STRING" id="1802401.A3B21_02035"/>
<dbReference type="HAMAP" id="MF_00283">
    <property type="entry name" value="Phe_tRNA_synth_beta1"/>
    <property type="match status" value="1"/>
</dbReference>
<keyword evidence="8 15" id="KW-0547">Nucleotide-binding</keyword>
<comment type="caution">
    <text evidence="20">The sequence shown here is derived from an EMBL/GenBank/DDBJ whole genome shotgun (WGS) entry which is preliminary data.</text>
</comment>
<keyword evidence="12 15" id="KW-0648">Protein biosynthesis</keyword>
<evidence type="ECO:0000256" key="6">
    <source>
        <dbReference type="ARBA" id="ARBA00022598"/>
    </source>
</evidence>
<dbReference type="CDD" id="cd00769">
    <property type="entry name" value="PheRS_beta_core"/>
    <property type="match status" value="1"/>
</dbReference>
<keyword evidence="13 15" id="KW-0030">Aminoacyl-tRNA synthetase</keyword>
<evidence type="ECO:0000256" key="5">
    <source>
        <dbReference type="ARBA" id="ARBA00022555"/>
    </source>
</evidence>
<dbReference type="Gene3D" id="2.40.50.140">
    <property type="entry name" value="Nucleic acid-binding proteins"/>
    <property type="match status" value="1"/>
</dbReference>
<dbReference type="InterPro" id="IPR041616">
    <property type="entry name" value="PheRS_beta_core"/>
</dbReference>
<keyword evidence="4 15" id="KW-0963">Cytoplasm</keyword>
<dbReference type="InterPro" id="IPR005121">
    <property type="entry name" value="Fdx_antiC-bd"/>
</dbReference>
<dbReference type="SMART" id="SM00874">
    <property type="entry name" value="B5"/>
    <property type="match status" value="1"/>
</dbReference>
<evidence type="ECO:0000256" key="15">
    <source>
        <dbReference type="HAMAP-Rule" id="MF_00283"/>
    </source>
</evidence>
<dbReference type="InterPro" id="IPR020825">
    <property type="entry name" value="Phe-tRNA_synthase-like_B3/B4"/>
</dbReference>
<dbReference type="SUPFAM" id="SSF50249">
    <property type="entry name" value="Nucleic acid-binding proteins"/>
    <property type="match status" value="1"/>
</dbReference>
<dbReference type="InterPro" id="IPR004532">
    <property type="entry name" value="Phe-tRNA-ligase_IIc_bsu_bact"/>
</dbReference>
<feature type="binding site" evidence="15">
    <location>
        <position position="531"/>
    </location>
    <ligand>
        <name>Mg(2+)</name>
        <dbReference type="ChEBI" id="CHEBI:18420"/>
        <note>shared with alpha subunit</note>
    </ligand>
</feature>
<protein>
    <recommendedName>
        <fullName evidence="15">Phenylalanine--tRNA ligase beta subunit</fullName>
        <ecNumber evidence="15">6.1.1.20</ecNumber>
    </recommendedName>
    <alternativeName>
        <fullName evidence="15">Phenylalanyl-tRNA synthetase beta subunit</fullName>
        <shortName evidence="15">PheRS</shortName>
    </alternativeName>
</protein>
<dbReference type="Proteomes" id="UP000176897">
    <property type="component" value="Unassembled WGS sequence"/>
</dbReference>
<keyword evidence="7 15" id="KW-0479">Metal-binding</keyword>
<dbReference type="InterPro" id="IPR009061">
    <property type="entry name" value="DNA-bd_dom_put_sf"/>
</dbReference>
<keyword evidence="5 16" id="KW-0820">tRNA-binding</keyword>
<dbReference type="InterPro" id="IPR045864">
    <property type="entry name" value="aa-tRNA-synth_II/BPL/LPL"/>
</dbReference>
<dbReference type="GO" id="GO:0009328">
    <property type="term" value="C:phenylalanine-tRNA ligase complex"/>
    <property type="evidence" value="ECO:0007669"/>
    <property type="project" value="TreeGrafter"/>
</dbReference>
<dbReference type="InterPro" id="IPR045060">
    <property type="entry name" value="Phe-tRNA-ligase_IIc_bsu"/>
</dbReference>
<evidence type="ECO:0000259" key="17">
    <source>
        <dbReference type="PROSITE" id="PS50886"/>
    </source>
</evidence>
<dbReference type="SMART" id="SM00896">
    <property type="entry name" value="FDX-ACB"/>
    <property type="match status" value="1"/>
</dbReference>
<dbReference type="CDD" id="cd02796">
    <property type="entry name" value="tRNA_bind_bactPheRS"/>
    <property type="match status" value="1"/>
</dbReference>
<dbReference type="AlphaFoldDB" id="A0A1F7UQX9"/>
<keyword evidence="6 15" id="KW-0436">Ligase</keyword>
<keyword evidence="9 15" id="KW-0067">ATP-binding</keyword>
<dbReference type="InterPro" id="IPR036690">
    <property type="entry name" value="Fdx_antiC-bd_sf"/>
</dbReference>
<evidence type="ECO:0000256" key="8">
    <source>
        <dbReference type="ARBA" id="ARBA00022741"/>
    </source>
</evidence>
<comment type="catalytic activity">
    <reaction evidence="14 15">
        <text>tRNA(Phe) + L-phenylalanine + ATP = L-phenylalanyl-tRNA(Phe) + AMP + diphosphate + H(+)</text>
        <dbReference type="Rhea" id="RHEA:19413"/>
        <dbReference type="Rhea" id="RHEA-COMP:9668"/>
        <dbReference type="Rhea" id="RHEA-COMP:9699"/>
        <dbReference type="ChEBI" id="CHEBI:15378"/>
        <dbReference type="ChEBI" id="CHEBI:30616"/>
        <dbReference type="ChEBI" id="CHEBI:33019"/>
        <dbReference type="ChEBI" id="CHEBI:58095"/>
        <dbReference type="ChEBI" id="CHEBI:78442"/>
        <dbReference type="ChEBI" id="CHEBI:78531"/>
        <dbReference type="ChEBI" id="CHEBI:456215"/>
        <dbReference type="EC" id="6.1.1.20"/>
    </reaction>
</comment>
<dbReference type="SUPFAM" id="SSF46955">
    <property type="entry name" value="Putative DNA-binding domain"/>
    <property type="match status" value="1"/>
</dbReference>
<comment type="similarity">
    <text evidence="2 15">Belongs to the phenylalanyl-tRNA synthetase beta subunit family. Type 1 subfamily.</text>
</comment>
<dbReference type="GO" id="GO:0004826">
    <property type="term" value="F:phenylalanine-tRNA ligase activity"/>
    <property type="evidence" value="ECO:0007669"/>
    <property type="project" value="UniProtKB-UniRule"/>
</dbReference>
<dbReference type="PROSITE" id="PS51447">
    <property type="entry name" value="FDX_ACB"/>
    <property type="match status" value="1"/>
</dbReference>
<feature type="binding site" evidence="15">
    <location>
        <position position="532"/>
    </location>
    <ligand>
        <name>Mg(2+)</name>
        <dbReference type="ChEBI" id="CHEBI:18420"/>
        <note>shared with alpha subunit</note>
    </ligand>
</feature>
<evidence type="ECO:0000256" key="9">
    <source>
        <dbReference type="ARBA" id="ARBA00022840"/>
    </source>
</evidence>
<evidence type="ECO:0000256" key="16">
    <source>
        <dbReference type="PROSITE-ProRule" id="PRU00209"/>
    </source>
</evidence>
<evidence type="ECO:0000259" key="18">
    <source>
        <dbReference type="PROSITE" id="PS51447"/>
    </source>
</evidence>
<accession>A0A1F7UQX9</accession>
<evidence type="ECO:0000313" key="21">
    <source>
        <dbReference type="Proteomes" id="UP000176897"/>
    </source>
</evidence>
<dbReference type="SUPFAM" id="SSF56037">
    <property type="entry name" value="PheT/TilS domain"/>
    <property type="match status" value="1"/>
</dbReference>
<comment type="subcellular location">
    <subcellularLocation>
        <location evidence="1 15">Cytoplasm</location>
    </subcellularLocation>
</comment>
<reference evidence="20 21" key="1">
    <citation type="journal article" date="2016" name="Nat. Commun.">
        <title>Thousands of microbial genomes shed light on interconnected biogeochemical processes in an aquifer system.</title>
        <authorList>
            <person name="Anantharaman K."/>
            <person name="Brown C.T."/>
            <person name="Hug L.A."/>
            <person name="Sharon I."/>
            <person name="Castelle C.J."/>
            <person name="Probst A.J."/>
            <person name="Thomas B.C."/>
            <person name="Singh A."/>
            <person name="Wilkins M.J."/>
            <person name="Karaoz U."/>
            <person name="Brodie E.L."/>
            <person name="Williams K.H."/>
            <person name="Hubbard S.S."/>
            <person name="Banfield J.F."/>
        </authorList>
    </citation>
    <scope>NUCLEOTIDE SEQUENCE [LARGE SCALE GENOMIC DNA]</scope>
</reference>
<dbReference type="InterPro" id="IPR012340">
    <property type="entry name" value="NA-bd_OB-fold"/>
</dbReference>
<evidence type="ECO:0000259" key="19">
    <source>
        <dbReference type="PROSITE" id="PS51483"/>
    </source>
</evidence>
<comment type="subunit">
    <text evidence="3 15">Tetramer of two alpha and two beta subunits.</text>
</comment>